<evidence type="ECO:0000256" key="9">
    <source>
        <dbReference type="ARBA" id="ARBA00024056"/>
    </source>
</evidence>
<evidence type="ECO:0000256" key="8">
    <source>
        <dbReference type="ARBA" id="ARBA00023326"/>
    </source>
</evidence>
<evidence type="ECO:0000256" key="7">
    <source>
        <dbReference type="ARBA" id="ARBA00023288"/>
    </source>
</evidence>
<evidence type="ECO:0000256" key="10">
    <source>
        <dbReference type="ARBA" id="ARBA00048494"/>
    </source>
</evidence>
<dbReference type="EMBL" id="BQKY01000008">
    <property type="protein sequence ID" value="GJN91388.1"/>
    <property type="molecule type" value="Genomic_DNA"/>
</dbReference>
<dbReference type="InterPro" id="IPR050248">
    <property type="entry name" value="Polysacc_deacetylase_ArnD"/>
</dbReference>
<keyword evidence="6" id="KW-0170">Cobalt</keyword>
<protein>
    <recommendedName>
        <fullName evidence="9">chitin deacetylase</fullName>
        <ecNumber evidence="9">3.5.1.41</ecNumber>
    </recommendedName>
</protein>
<dbReference type="InterPro" id="IPR011330">
    <property type="entry name" value="Glyco_hydro/deAcase_b/a-brl"/>
</dbReference>
<sequence length="252" mass="28518">MPRRAAILSAALPALALAACADHRPVERRALNAARRAVDRTTWQGEAKITDPTQECTYYDYAPVNNIVNTYPEIWETATLSSAGIADEPKQLFASINQSIPNIAPRGDREGNFQGVSYGTSRFLHGTTDPDCWWSYTRCDKPKMKGLNADITRCPEPNTWGFTLDDGPNCTHNAYYDYLQTIDQKATLFYMTSMTNEEAFAELYFSKKAIFDILGVTVRCWRPPYGDVDDRIRFIAQALDMRTVVWNEDTDD</sequence>
<dbReference type="SUPFAM" id="SSF88713">
    <property type="entry name" value="Glycoside hydrolase/deacetylase"/>
    <property type="match status" value="1"/>
</dbReference>
<dbReference type="PROSITE" id="PS51257">
    <property type="entry name" value="PROKAR_LIPOPROTEIN"/>
    <property type="match status" value="1"/>
</dbReference>
<keyword evidence="4" id="KW-0146">Chitin degradation</keyword>
<evidence type="ECO:0000313" key="13">
    <source>
        <dbReference type="EMBL" id="GJN91388.1"/>
    </source>
</evidence>
<evidence type="ECO:0000256" key="4">
    <source>
        <dbReference type="ARBA" id="ARBA00023024"/>
    </source>
</evidence>
<feature type="domain" description="NodB homology" evidence="12">
    <location>
        <begin position="190"/>
        <end position="252"/>
    </location>
</feature>
<evidence type="ECO:0000256" key="11">
    <source>
        <dbReference type="SAM" id="SignalP"/>
    </source>
</evidence>
<keyword evidence="7" id="KW-0449">Lipoprotein</keyword>
<dbReference type="InterPro" id="IPR002509">
    <property type="entry name" value="NODB_dom"/>
</dbReference>
<keyword evidence="14" id="KW-1185">Reference proteome</keyword>
<evidence type="ECO:0000256" key="2">
    <source>
        <dbReference type="ARBA" id="ARBA00004609"/>
    </source>
</evidence>
<dbReference type="PROSITE" id="PS51677">
    <property type="entry name" value="NODB"/>
    <property type="match status" value="1"/>
</dbReference>
<dbReference type="PANTHER" id="PTHR10587:SF98">
    <property type="entry name" value="CHITIN DEACETYLASE"/>
    <property type="match status" value="1"/>
</dbReference>
<accession>A0AAV5GRR4</accession>
<evidence type="ECO:0000256" key="5">
    <source>
        <dbReference type="ARBA" id="ARBA00023277"/>
    </source>
</evidence>
<dbReference type="GO" id="GO:0004099">
    <property type="term" value="F:chitin deacetylase activity"/>
    <property type="evidence" value="ECO:0007669"/>
    <property type="project" value="UniProtKB-EC"/>
</dbReference>
<keyword evidence="3" id="KW-0472">Membrane</keyword>
<feature type="chain" id="PRO_5043562745" description="chitin deacetylase" evidence="11">
    <location>
        <begin position="19"/>
        <end position="252"/>
    </location>
</feature>
<dbReference type="GO" id="GO:0000272">
    <property type="term" value="P:polysaccharide catabolic process"/>
    <property type="evidence" value="ECO:0007669"/>
    <property type="project" value="UniProtKB-KW"/>
</dbReference>
<keyword evidence="8" id="KW-0624">Polysaccharide degradation</keyword>
<dbReference type="Gene3D" id="3.20.20.370">
    <property type="entry name" value="Glycoside hydrolase/deacetylase"/>
    <property type="match status" value="2"/>
</dbReference>
<dbReference type="Pfam" id="PF01522">
    <property type="entry name" value="Polysacc_deac_1"/>
    <property type="match status" value="1"/>
</dbReference>
<keyword evidence="5" id="KW-0119">Carbohydrate metabolism</keyword>
<gene>
    <name evidence="13" type="ORF">Rhopal_004409-T1</name>
</gene>
<evidence type="ECO:0000256" key="1">
    <source>
        <dbReference type="ARBA" id="ARBA00001941"/>
    </source>
</evidence>
<dbReference type="GO" id="GO:0006032">
    <property type="term" value="P:chitin catabolic process"/>
    <property type="evidence" value="ECO:0007669"/>
    <property type="project" value="UniProtKB-KW"/>
</dbReference>
<name>A0AAV5GRR4_9BASI</name>
<keyword evidence="11" id="KW-0732">Signal</keyword>
<comment type="caution">
    <text evidence="13">The sequence shown here is derived from an EMBL/GenBank/DDBJ whole genome shotgun (WGS) entry which is preliminary data.</text>
</comment>
<dbReference type="Proteomes" id="UP001342314">
    <property type="component" value="Unassembled WGS sequence"/>
</dbReference>
<feature type="signal peptide" evidence="11">
    <location>
        <begin position="1"/>
        <end position="18"/>
    </location>
</feature>
<dbReference type="GO" id="GO:0098552">
    <property type="term" value="C:side of membrane"/>
    <property type="evidence" value="ECO:0007669"/>
    <property type="project" value="UniProtKB-KW"/>
</dbReference>
<comment type="subcellular location">
    <subcellularLocation>
        <location evidence="2">Cell membrane</location>
        <topology evidence="2">Lipid-anchor</topology>
        <topology evidence="2">GPI-anchor</topology>
    </subcellularLocation>
</comment>
<evidence type="ECO:0000256" key="3">
    <source>
        <dbReference type="ARBA" id="ARBA00022622"/>
    </source>
</evidence>
<proteinExistence type="predicted"/>
<dbReference type="PANTHER" id="PTHR10587">
    <property type="entry name" value="GLYCOSYL TRANSFERASE-RELATED"/>
    <property type="match status" value="1"/>
</dbReference>
<dbReference type="AlphaFoldDB" id="A0AAV5GRR4"/>
<evidence type="ECO:0000313" key="14">
    <source>
        <dbReference type="Proteomes" id="UP001342314"/>
    </source>
</evidence>
<keyword evidence="3" id="KW-0325">Glycoprotein</keyword>
<dbReference type="GO" id="GO:0005886">
    <property type="term" value="C:plasma membrane"/>
    <property type="evidence" value="ECO:0007669"/>
    <property type="project" value="UniProtKB-SubCell"/>
</dbReference>
<dbReference type="GO" id="GO:0009272">
    <property type="term" value="P:fungal-type cell wall biogenesis"/>
    <property type="evidence" value="ECO:0007669"/>
    <property type="project" value="UniProtKB-ARBA"/>
</dbReference>
<dbReference type="EC" id="3.5.1.41" evidence="9"/>
<comment type="catalytic activity">
    <reaction evidence="10">
        <text>[(1-&gt;4)-N-acetyl-beta-D-glucosaminyl](n) + n H2O = chitosan + n acetate</text>
        <dbReference type="Rhea" id="RHEA:10464"/>
        <dbReference type="Rhea" id="RHEA-COMP:9593"/>
        <dbReference type="Rhea" id="RHEA-COMP:9597"/>
        <dbReference type="ChEBI" id="CHEBI:15377"/>
        <dbReference type="ChEBI" id="CHEBI:17029"/>
        <dbReference type="ChEBI" id="CHEBI:30089"/>
        <dbReference type="ChEBI" id="CHEBI:57704"/>
        <dbReference type="EC" id="3.5.1.41"/>
    </reaction>
    <physiologicalReaction direction="left-to-right" evidence="10">
        <dbReference type="Rhea" id="RHEA:10465"/>
    </physiologicalReaction>
</comment>
<keyword evidence="3" id="KW-0336">GPI-anchor</keyword>
<reference evidence="13 14" key="1">
    <citation type="submission" date="2021-12" db="EMBL/GenBank/DDBJ databases">
        <title>High titer production of polyol ester of fatty acids by Rhodotorula paludigena BS15 towards product separation-free biomass refinery.</title>
        <authorList>
            <person name="Mano J."/>
            <person name="Ono H."/>
            <person name="Tanaka T."/>
            <person name="Naito K."/>
            <person name="Sushida H."/>
            <person name="Ike M."/>
            <person name="Tokuyasu K."/>
            <person name="Kitaoka M."/>
        </authorList>
    </citation>
    <scope>NUCLEOTIDE SEQUENCE [LARGE SCALE GENOMIC DNA]</scope>
    <source>
        <strain evidence="13 14">BS15</strain>
    </source>
</reference>
<evidence type="ECO:0000256" key="6">
    <source>
        <dbReference type="ARBA" id="ARBA00023285"/>
    </source>
</evidence>
<comment type="cofactor">
    <cofactor evidence="1">
        <name>Co(2+)</name>
        <dbReference type="ChEBI" id="CHEBI:48828"/>
    </cofactor>
</comment>
<evidence type="ECO:0000259" key="12">
    <source>
        <dbReference type="PROSITE" id="PS51677"/>
    </source>
</evidence>
<organism evidence="13 14">
    <name type="scientific">Rhodotorula paludigena</name>
    <dbReference type="NCBI Taxonomy" id="86838"/>
    <lineage>
        <taxon>Eukaryota</taxon>
        <taxon>Fungi</taxon>
        <taxon>Dikarya</taxon>
        <taxon>Basidiomycota</taxon>
        <taxon>Pucciniomycotina</taxon>
        <taxon>Microbotryomycetes</taxon>
        <taxon>Sporidiobolales</taxon>
        <taxon>Sporidiobolaceae</taxon>
        <taxon>Rhodotorula</taxon>
    </lineage>
</organism>